<dbReference type="GO" id="GO:0016491">
    <property type="term" value="F:oxidoreductase activity"/>
    <property type="evidence" value="ECO:0007669"/>
    <property type="project" value="TreeGrafter"/>
</dbReference>
<dbReference type="RefSeq" id="XP_056542378.1">
    <property type="nucleotide sequence ID" value="XM_056689949.1"/>
</dbReference>
<dbReference type="EMBL" id="JAPQKN010000004">
    <property type="protein sequence ID" value="KAJ5160821.1"/>
    <property type="molecule type" value="Genomic_DNA"/>
</dbReference>
<evidence type="ECO:0000256" key="1">
    <source>
        <dbReference type="SAM" id="SignalP"/>
    </source>
</evidence>
<dbReference type="Gene3D" id="3.50.50.60">
    <property type="entry name" value="FAD/NAD(P)-binding domain"/>
    <property type="match status" value="1"/>
</dbReference>
<organism evidence="2 3">
    <name type="scientific">Penicillium canariense</name>
    <dbReference type="NCBI Taxonomy" id="189055"/>
    <lineage>
        <taxon>Eukaryota</taxon>
        <taxon>Fungi</taxon>
        <taxon>Dikarya</taxon>
        <taxon>Ascomycota</taxon>
        <taxon>Pezizomycotina</taxon>
        <taxon>Eurotiomycetes</taxon>
        <taxon>Eurotiomycetidae</taxon>
        <taxon>Eurotiales</taxon>
        <taxon>Aspergillaceae</taxon>
        <taxon>Penicillium</taxon>
    </lineage>
</organism>
<reference evidence="2" key="2">
    <citation type="journal article" date="2023" name="IMA Fungus">
        <title>Comparative genomic study of the Penicillium genus elucidates a diverse pangenome and 15 lateral gene transfer events.</title>
        <authorList>
            <person name="Petersen C."/>
            <person name="Sorensen T."/>
            <person name="Nielsen M.R."/>
            <person name="Sondergaard T.E."/>
            <person name="Sorensen J.L."/>
            <person name="Fitzpatrick D.A."/>
            <person name="Frisvad J.C."/>
            <person name="Nielsen K.L."/>
        </authorList>
    </citation>
    <scope>NUCLEOTIDE SEQUENCE</scope>
    <source>
        <strain evidence="2">IBT 26290</strain>
    </source>
</reference>
<dbReference type="Pfam" id="PF13450">
    <property type="entry name" value="NAD_binding_8"/>
    <property type="match status" value="1"/>
</dbReference>
<gene>
    <name evidence="2" type="ORF">N7482_007825</name>
</gene>
<dbReference type="PANTHER" id="PTHR42923">
    <property type="entry name" value="PROTOPORPHYRINOGEN OXIDASE"/>
    <property type="match status" value="1"/>
</dbReference>
<evidence type="ECO:0000313" key="3">
    <source>
        <dbReference type="Proteomes" id="UP001149163"/>
    </source>
</evidence>
<sequence>MFSQSPNALLVLGLLSHSPFAQCKQNTIIRDVAIIGGGASGTFSAVRLLDQGKSVVLIEKESILGGHTNTYLDPLTKQTVDYGVEVFHNQQVVKDFFAHLNVSWIITKPSFGASAPKYLDGNTAEQVNYTSPDPTAALIEYATQLSKYRQLELGFFLPDPIPDDLLLPFGEFLSKYPDIGNATFTIFRFGQGLGDFLEQPTLYVFKNFGLDVVQDIASGFLVTTNQNNYEIYDQATRILGPDALLSSCVVSTHHRDNSGVQLDVETPTGRRIVRAKKLLVAIPQKLENMSPFALDDRESGLFGEFMNTGYYTSLLNNTGLPANFSSWSVGANTSYHLPKLPGVYTVTSTAIEGIFDFKYGSPHALPDDYVRGEIASYVKKMQANGIAEKVPGEPEFVRFSSHTPFELTVSQEQIANGFYEELYALQGYRNTWYTGAAFHTQDSSMLWNFTDSTVLPALLK</sequence>
<dbReference type="Gene3D" id="1.10.405.20">
    <property type="match status" value="1"/>
</dbReference>
<name>A0A9W9I059_9EURO</name>
<dbReference type="Proteomes" id="UP001149163">
    <property type="component" value="Unassembled WGS sequence"/>
</dbReference>
<feature type="chain" id="PRO_5040904752" evidence="1">
    <location>
        <begin position="24"/>
        <end position="460"/>
    </location>
</feature>
<dbReference type="AlphaFoldDB" id="A0A9W9I059"/>
<dbReference type="Gene3D" id="3.30.70.1990">
    <property type="match status" value="1"/>
</dbReference>
<evidence type="ECO:0000313" key="2">
    <source>
        <dbReference type="EMBL" id="KAJ5160821.1"/>
    </source>
</evidence>
<accession>A0A9W9I059</accession>
<dbReference type="InterPro" id="IPR036188">
    <property type="entry name" value="FAD/NAD-bd_sf"/>
</dbReference>
<reference evidence="2" key="1">
    <citation type="submission" date="2022-11" db="EMBL/GenBank/DDBJ databases">
        <authorList>
            <person name="Petersen C."/>
        </authorList>
    </citation>
    <scope>NUCLEOTIDE SEQUENCE</scope>
    <source>
        <strain evidence="2">IBT 26290</strain>
    </source>
</reference>
<keyword evidence="1" id="KW-0732">Signal</keyword>
<dbReference type="OrthoDB" id="68575at2759"/>
<proteinExistence type="predicted"/>
<keyword evidence="3" id="KW-1185">Reference proteome</keyword>
<comment type="caution">
    <text evidence="2">The sequence shown here is derived from an EMBL/GenBank/DDBJ whole genome shotgun (WGS) entry which is preliminary data.</text>
</comment>
<feature type="signal peptide" evidence="1">
    <location>
        <begin position="1"/>
        <end position="23"/>
    </location>
</feature>
<protein>
    <submittedName>
        <fullName evidence="2">FAD/NAD(P)-binding domain-containing protein</fullName>
    </submittedName>
</protein>
<dbReference type="InterPro" id="IPR050464">
    <property type="entry name" value="Zeta_carotene_desat/Oxidored"/>
</dbReference>
<dbReference type="GeneID" id="81429125"/>
<dbReference type="PANTHER" id="PTHR42923:SF26">
    <property type="entry name" value="FMN REDUCTASE LOT6, PUTATIVE (AFU_ORTHOLOGUE AFUA_7G06600)-RELATED"/>
    <property type="match status" value="1"/>
</dbReference>
<dbReference type="SUPFAM" id="SSF51905">
    <property type="entry name" value="FAD/NAD(P)-binding domain"/>
    <property type="match status" value="1"/>
</dbReference>